<dbReference type="Proteomes" id="UP000009047">
    <property type="component" value="Chromosome"/>
</dbReference>
<dbReference type="SUPFAM" id="SSF52402">
    <property type="entry name" value="Adenine nucleotide alpha hydrolases-like"/>
    <property type="match status" value="1"/>
</dbReference>
<sequence>MSNERSILCGDVKGDRLPFDDKKPLSLHLWGKGENVSLHISDIRSQLLRDIPSFFHDLIEIATYVYCADQAITRGGDGVDNFGENWRRTLFFRIAVRNPDLWNSSPLKDQLVETLSFLSEDEYYFDFVELKNGPLTQKHLELNVDPPEEVMLFSGGLDSLGGAIEEAVINSRRIVMVTHKATHKFNRRHRRLLDLLSSAAVHKPLHIPVSINKSKFLGREYTQRSRSFLYAALGATVAQMFNLRRIRFYENGVISFNLPISAQVVGARATRTTHPQVINGFANIFSTLSGQPFTVENPFIWKTKTEVVSDIVKAGCADTIKFSTSCTHTWAMTKLNTHCGTCSQCIDRRFAVLAADAQEHDPKEAYGVDLLTGERDEGEPKAMLAAYVETANEVADMTALEFFGSYGEATRVLNHLNGSPDSTALRLYELHHRHAKCITKVVDDAIAQNRSAIRKRQLPANCLLRLVCDSGGVQADPGDSNTCPTHEPTNNYICIRGQCWTIRYDGNEEKIYTPDIGFYHLQILLDNPGSTFSASELDVMVRRMTKNELYTSVCPGETPFDEGVSVLGQSDAGPVLDDDAVRSYRTRLHEIDNDLEKAQANNDLGKIEALANEKGWIESELSNAQGLGGAIRKLGDDRNKVRNRVGNAIRRALKKIKQYDKHLSDHLQKPILNLGHALSYVPRDGLTWSSTSTQNN</sequence>
<evidence type="ECO:0000256" key="1">
    <source>
        <dbReference type="ARBA" id="ARBA00022785"/>
    </source>
</evidence>
<dbReference type="GO" id="GO:0008616">
    <property type="term" value="P:tRNA queuosine(34) biosynthetic process"/>
    <property type="evidence" value="ECO:0007669"/>
    <property type="project" value="UniProtKB-KW"/>
</dbReference>
<keyword evidence="1" id="KW-0671">Queuosine biosynthesis</keyword>
<organism evidence="2 3">
    <name type="scientific">Desulfarculus baarsii (strain ATCC 33931 / DSM 2075 / LMG 7858 / VKM B-1802 / 2st14)</name>
    <dbReference type="NCBI Taxonomy" id="644282"/>
    <lineage>
        <taxon>Bacteria</taxon>
        <taxon>Pseudomonadati</taxon>
        <taxon>Thermodesulfobacteriota</taxon>
        <taxon>Desulfarculia</taxon>
        <taxon>Desulfarculales</taxon>
        <taxon>Desulfarculaceae</taxon>
        <taxon>Desulfarculus</taxon>
    </lineage>
</organism>
<accession>E1QK27</accession>
<dbReference type="Gene3D" id="3.40.50.620">
    <property type="entry name" value="HUPs"/>
    <property type="match status" value="1"/>
</dbReference>
<dbReference type="AlphaFoldDB" id="E1QK27"/>
<dbReference type="OrthoDB" id="9789567at2"/>
<dbReference type="RefSeq" id="WP_013259359.1">
    <property type="nucleotide sequence ID" value="NC_014365.1"/>
</dbReference>
<dbReference type="HOGENOM" id="CLU_393689_0_0_7"/>
<dbReference type="STRING" id="644282.Deba_2565"/>
<gene>
    <name evidence="2" type="ordered locus">Deba_2565</name>
</gene>
<dbReference type="InterPro" id="IPR014729">
    <property type="entry name" value="Rossmann-like_a/b/a_fold"/>
</dbReference>
<evidence type="ECO:0000313" key="2">
    <source>
        <dbReference type="EMBL" id="ADK85920.1"/>
    </source>
</evidence>
<protein>
    <recommendedName>
        <fullName evidence="4">7-cyano-7-deazaguanine synthase</fullName>
    </recommendedName>
</protein>
<name>E1QK27_DESB2</name>
<evidence type="ECO:0000313" key="3">
    <source>
        <dbReference type="Proteomes" id="UP000009047"/>
    </source>
</evidence>
<proteinExistence type="predicted"/>
<dbReference type="KEGG" id="dbr:Deba_2565"/>
<dbReference type="EMBL" id="CP002085">
    <property type="protein sequence ID" value="ADK85920.1"/>
    <property type="molecule type" value="Genomic_DNA"/>
</dbReference>
<reference evidence="2 3" key="1">
    <citation type="journal article" date="2010" name="Stand. Genomic Sci.">
        <title>Complete genome sequence of Desulfarculus baarsii type strain (2st14).</title>
        <authorList>
            <person name="Sun H."/>
            <person name="Spring S."/>
            <person name="Lapidus A."/>
            <person name="Davenport K."/>
            <person name="Del Rio T.G."/>
            <person name="Tice H."/>
            <person name="Nolan M."/>
            <person name="Copeland A."/>
            <person name="Cheng J.F."/>
            <person name="Lucas S."/>
            <person name="Tapia R."/>
            <person name="Goodwin L."/>
            <person name="Pitluck S."/>
            <person name="Ivanova N."/>
            <person name="Pagani I."/>
            <person name="Mavromatis K."/>
            <person name="Ovchinnikova G."/>
            <person name="Pati A."/>
            <person name="Chen A."/>
            <person name="Palaniappan K."/>
            <person name="Hauser L."/>
            <person name="Chang Y.J."/>
            <person name="Jeffries C.D."/>
            <person name="Detter J.C."/>
            <person name="Han C."/>
            <person name="Rohde M."/>
            <person name="Brambilla E."/>
            <person name="Goker M."/>
            <person name="Woyke T."/>
            <person name="Bristow J."/>
            <person name="Eisen J.A."/>
            <person name="Markowitz V."/>
            <person name="Hugenholtz P."/>
            <person name="Kyrpides N.C."/>
            <person name="Klenk H.P."/>
            <person name="Land M."/>
        </authorList>
    </citation>
    <scope>NUCLEOTIDE SEQUENCE [LARGE SCALE GENOMIC DNA]</scope>
    <source>
        <strain evidence="3">ATCC 33931 / DSM 2075 / LMG 7858 / VKM B-1802 / 2st14</strain>
    </source>
</reference>
<evidence type="ECO:0008006" key="4">
    <source>
        <dbReference type="Google" id="ProtNLM"/>
    </source>
</evidence>
<dbReference type="eggNOG" id="COG0603">
    <property type="taxonomic scope" value="Bacteria"/>
</dbReference>
<dbReference type="InterPro" id="IPR018317">
    <property type="entry name" value="QueC"/>
</dbReference>
<dbReference type="Pfam" id="PF06508">
    <property type="entry name" value="QueC"/>
    <property type="match status" value="1"/>
</dbReference>
<keyword evidence="3" id="KW-1185">Reference proteome</keyword>